<feature type="region of interest" description="Disordered" evidence="2">
    <location>
        <begin position="1959"/>
        <end position="1987"/>
    </location>
</feature>
<feature type="compositionally biased region" description="Basic and acidic residues" evidence="2">
    <location>
        <begin position="682"/>
        <end position="702"/>
    </location>
</feature>
<feature type="compositionally biased region" description="Basic residues" evidence="2">
    <location>
        <begin position="2146"/>
        <end position="2157"/>
    </location>
</feature>
<feature type="compositionally biased region" description="Polar residues" evidence="2">
    <location>
        <begin position="1222"/>
        <end position="1234"/>
    </location>
</feature>
<feature type="compositionally biased region" description="Polar residues" evidence="2">
    <location>
        <begin position="579"/>
        <end position="612"/>
    </location>
</feature>
<proteinExistence type="predicted"/>
<feature type="region of interest" description="Disordered" evidence="2">
    <location>
        <begin position="138"/>
        <end position="380"/>
    </location>
</feature>
<gene>
    <name evidence="3" type="primary">PF13_0198_0</name>
    <name evidence="3" type="ORF">g.38840</name>
</gene>
<feature type="region of interest" description="Disordered" evidence="2">
    <location>
        <begin position="553"/>
        <end position="808"/>
    </location>
</feature>
<feature type="region of interest" description="Disordered" evidence="2">
    <location>
        <begin position="825"/>
        <end position="965"/>
    </location>
</feature>
<evidence type="ECO:0000256" key="2">
    <source>
        <dbReference type="SAM" id="MobiDB-lite"/>
    </source>
</evidence>
<feature type="region of interest" description="Disordered" evidence="2">
    <location>
        <begin position="1569"/>
        <end position="1592"/>
    </location>
</feature>
<feature type="compositionally biased region" description="Low complexity" evidence="2">
    <location>
        <begin position="713"/>
        <end position="722"/>
    </location>
</feature>
<feature type="compositionally biased region" description="Basic and acidic residues" evidence="2">
    <location>
        <begin position="644"/>
        <end position="653"/>
    </location>
</feature>
<feature type="compositionally biased region" description="Basic and acidic residues" evidence="2">
    <location>
        <begin position="1373"/>
        <end position="1385"/>
    </location>
</feature>
<feature type="compositionally biased region" description="Basic and acidic residues" evidence="2">
    <location>
        <begin position="1195"/>
        <end position="1219"/>
    </location>
</feature>
<feature type="compositionally biased region" description="Basic residues" evidence="2">
    <location>
        <begin position="765"/>
        <end position="774"/>
    </location>
</feature>
<dbReference type="EMBL" id="GBXI01006353">
    <property type="protein sequence ID" value="JAD07939.1"/>
    <property type="molecule type" value="Transcribed_RNA"/>
</dbReference>
<feature type="compositionally biased region" description="Polar residues" evidence="2">
    <location>
        <begin position="1145"/>
        <end position="1166"/>
    </location>
</feature>
<feature type="region of interest" description="Disordered" evidence="2">
    <location>
        <begin position="1848"/>
        <end position="1872"/>
    </location>
</feature>
<reference evidence="3" key="2">
    <citation type="journal article" date="2015" name="Gigascience">
        <title>Reconstructing a comprehensive transcriptome assembly of a white-pupal translocated strain of the pest fruit fly Bactrocera cucurbitae.</title>
        <authorList>
            <person name="Sim S.B."/>
            <person name="Calla B."/>
            <person name="Hall B."/>
            <person name="DeRego T."/>
            <person name="Geib S.M."/>
        </authorList>
    </citation>
    <scope>NUCLEOTIDE SEQUENCE</scope>
</reference>
<feature type="compositionally biased region" description="Basic and acidic residues" evidence="2">
    <location>
        <begin position="441"/>
        <end position="461"/>
    </location>
</feature>
<organism evidence="3">
    <name type="scientific">Zeugodacus cucurbitae</name>
    <name type="common">Melon fruit fly</name>
    <name type="synonym">Bactrocera cucurbitae</name>
    <dbReference type="NCBI Taxonomy" id="28588"/>
    <lineage>
        <taxon>Eukaryota</taxon>
        <taxon>Metazoa</taxon>
        <taxon>Ecdysozoa</taxon>
        <taxon>Arthropoda</taxon>
        <taxon>Hexapoda</taxon>
        <taxon>Insecta</taxon>
        <taxon>Pterygota</taxon>
        <taxon>Neoptera</taxon>
        <taxon>Endopterygota</taxon>
        <taxon>Diptera</taxon>
        <taxon>Brachycera</taxon>
        <taxon>Muscomorpha</taxon>
        <taxon>Tephritoidea</taxon>
        <taxon>Tephritidae</taxon>
        <taxon>Zeugodacus</taxon>
        <taxon>Zeugodacus</taxon>
    </lineage>
</organism>
<feature type="compositionally biased region" description="Polar residues" evidence="2">
    <location>
        <begin position="864"/>
        <end position="873"/>
    </location>
</feature>
<feature type="coiled-coil region" evidence="1">
    <location>
        <begin position="41"/>
        <end position="75"/>
    </location>
</feature>
<feature type="region of interest" description="Disordered" evidence="2">
    <location>
        <begin position="2124"/>
        <end position="2158"/>
    </location>
</feature>
<feature type="region of interest" description="Disordered" evidence="2">
    <location>
        <begin position="1103"/>
        <end position="1124"/>
    </location>
</feature>
<protein>
    <submittedName>
        <fullName evidence="3">Reticulocyte-binding protein 2 homolog a</fullName>
    </submittedName>
</protein>
<feature type="region of interest" description="Disordered" evidence="2">
    <location>
        <begin position="2062"/>
        <end position="2081"/>
    </location>
</feature>
<evidence type="ECO:0000256" key="1">
    <source>
        <dbReference type="SAM" id="Coils"/>
    </source>
</evidence>
<feature type="region of interest" description="Disordered" evidence="2">
    <location>
        <begin position="1814"/>
        <end position="1835"/>
    </location>
</feature>
<feature type="compositionally biased region" description="Basic and acidic residues" evidence="2">
    <location>
        <begin position="1848"/>
        <end position="1862"/>
    </location>
</feature>
<feature type="compositionally biased region" description="Polar residues" evidence="2">
    <location>
        <begin position="1410"/>
        <end position="1427"/>
    </location>
</feature>
<feature type="compositionally biased region" description="Basic and acidic residues" evidence="2">
    <location>
        <begin position="2070"/>
        <end position="2081"/>
    </location>
</feature>
<feature type="region of interest" description="Disordered" evidence="2">
    <location>
        <begin position="418"/>
        <end position="490"/>
    </location>
</feature>
<reference evidence="3" key="1">
    <citation type="submission" date="2014-11" db="EMBL/GenBank/DDBJ databases">
        <authorList>
            <person name="Geib S."/>
        </authorList>
    </citation>
    <scope>NUCLEOTIDE SEQUENCE</scope>
</reference>
<accession>A0A0A1X9H6</accession>
<feature type="region of interest" description="Disordered" evidence="2">
    <location>
        <begin position="1145"/>
        <end position="1244"/>
    </location>
</feature>
<feature type="compositionally biased region" description="Polar residues" evidence="2">
    <location>
        <begin position="2205"/>
        <end position="2218"/>
    </location>
</feature>
<evidence type="ECO:0000313" key="3">
    <source>
        <dbReference type="EMBL" id="JAD07939.1"/>
    </source>
</evidence>
<feature type="region of interest" description="Disordered" evidence="2">
    <location>
        <begin position="2177"/>
        <end position="2218"/>
    </location>
</feature>
<feature type="region of interest" description="Disordered" evidence="2">
    <location>
        <begin position="1336"/>
        <end position="1355"/>
    </location>
</feature>
<feature type="region of interest" description="Disordered" evidence="2">
    <location>
        <begin position="1360"/>
        <end position="1427"/>
    </location>
</feature>
<feature type="compositionally biased region" description="Acidic residues" evidence="2">
    <location>
        <begin position="1336"/>
        <end position="1349"/>
    </location>
</feature>
<feature type="compositionally biased region" description="Polar residues" evidence="2">
    <location>
        <begin position="2177"/>
        <end position="2186"/>
    </location>
</feature>
<feature type="region of interest" description="Disordered" evidence="2">
    <location>
        <begin position="1257"/>
        <end position="1291"/>
    </location>
</feature>
<keyword evidence="1" id="KW-0175">Coiled coil</keyword>
<name>A0A0A1X9H6_ZEUCU</name>
<feature type="compositionally biased region" description="Polar residues" evidence="2">
    <location>
        <begin position="990"/>
        <end position="1012"/>
    </location>
</feature>
<feature type="compositionally biased region" description="Basic residues" evidence="2">
    <location>
        <begin position="703"/>
        <end position="712"/>
    </location>
</feature>
<feature type="compositionally biased region" description="Polar residues" evidence="2">
    <location>
        <begin position="940"/>
        <end position="962"/>
    </location>
</feature>
<sequence length="2400" mass="274734">MGDDLLPELGDLVFSVLIGYAGALEFLYVVRHLYHWSCGHMNTTQNDAESLQRLQERMRNQLAEAESKERQAGTEVMKDGVLYKDGFRIDAEQLERERLKAAQNTPETRGKRKQEIELELKRQQEIEEETRKQLAEAEAKLAEQRRQAAEEHAAHQRAEEERKLLKAERAREEQQKREEEEKEAMEEARKLVEIERLREEEECRRESEEKAHKQREAAEKELKRQKEEELAEIKRQEKEEAARRAAEEEEKLRQQEEELARIAAEEEEMKRQEEEEAVRREEELARIAAEEEEIKRQEEEAARRATEEEEELRRQEEEELARIVAEEEELKRQEEQEAARATEQQRAKEKDLKRQEEDAPKTAEKEETKQKLAADEELRQRDNDLLKVLEANTTRETDEPTLKLIQVEKQIELEQLGKEITDSERATASQQEIDEEAEAIESERKLFESERLLEEEQRNQELEEQQPLEQVEKRIYKNETHSSTNPKKVDEAETLDSIMQLLDAESERHLREKEFEEHAAQERLKRQKIIEDNARKFLEADHEMEELLESVQKQRRLSATESAPQSPVFEEPCIKKTMSPLSDNSDSGGERLTQTVKTQFGQTSNEPYSLSTKPLLFKSISDDTPSFEPESSLSAQSPEEYDIDRDGTTESKIDVQFAQLERQEPDGGEDNDTAASTQYTEDYLRSLDGIKQRPLVREDGSGRRRAFKKRRSSGSSNSSFESRASREEEVKMFTSLEEEELQPKKEGDAEFTPITYGSEPLLKVKLPRRRHKRSPAKDAKPSDTNVRGSLEMLDEEANTNPWGEVTPEHYKDMPFWKREKSMSIDEEAIELEPPATKTDAEQDNNARNMPQASAFEEATHTQNEEAITVLQRQQTKEDQDNDEHEQDAVEKTPVDIQSNLKITHEVSPDSPVSRKSASPRLRRSPRIEEMDQYEELWNRANESNTADESLTSNMPSTPSITVDKSPDIASWRDQYGLLMEGLSDFYDFTASVNPSRSRSTSRQASPATSQPSTPLPKDVEFVFSEDGKEIIEIYDDTGSVMETELTKEKVVEFIESLQNDCVKLSQTIGDHLQTVADSPDITKDGSEGDSRNEMRLLVQTLRVERQSRSHSRSPLPTEDQLGHSLEMRRNKLIKHNDAIFEALNRQTSGSPNISEQGSNTVESPVNSDDDIRLLVESQRIRTRSRSKSPLPTPHNIERSLETRRSKRIRQNDELGEKLGLESSINRTPSPTESPDSVIDFKEEHSKDSMSLLVESIRVERTKSGSRSRSRSPLPTAENLRTGLEQRRKKKIQQNDGLFQQLHINIPTILDDDYIVPERRAITAPVISIQCCDEELEENTPDTAQEESEYSLESMTSLVESLRLQRSRSKSPMRRLERERTPEPSKMRVGIVEADHMSEEEDQHERRSRTPSRSVSLSPNRISLHSSSQPVEEIHFHVMLNLEASQNRTLSKCSEEIETILAEKQRQVDADALRKLSNASEEIELRTVTPVSPLVPQDKDQLTPLPLDERMRQLRCSPTTPDYDRTRSQEWGDVQRIKDEMLTSGFKRSTYVGESLDLGSEFVPLREQTARFRRSRSPSPSLISTEPSEKVDERRQVQEKILAELISASEQLADEKRLGAKPKELRDTKSKEKQQTEYEELRRINAEFQRSRSQSRSPLGDIEAIEVAKIDEEATKRELQDRKTDLEKANINFQEFSRYLNAGFLDNERRASDSALIQKPEIIVQLQELEEDFELEPENYHHFRRFSLNQEQSIEEYPNDDYVYVSQIEVQTPSGTRTWIREDYYSEDFDQLNLFTEGSDANVTSTIDANNEAAEELQRAEDEETDGSEDERQTVVDVDDEIDEDICDFNERGPADESHHEQSECEEAEREMDHYADRDADDWQRVENIEELLVDQSLLANEEGAVGGTSSALDYDSDSAAIDEIYDEAIKNRKQSGILRDYDSILNEMQKSYLNKEISADGSEGDVSGTSDTDHANKRANRKQGNTASLKLINNERHEHELRYLGDANVAERQSTRLRTRYGYAPQLNVKGIDDLDIEVDLSYTPKREYNWRKNFKIDEDEENSNNIQSLDKDTKTDDNTNKHLDLRKFSLGGESITLFSQGAEGICYVADEDQLNTETIEEEKECSNELSESLRMEVVQSSVEKSKKKKSKKKLRKDSKSNSIEFVTKYDDDSESHICSSAQVENDSPKRIKSRSRRNSSLNNEDTNNGPFSPRNSLVDNEEIMGNVLDNLSSTATNKKKLKKRKKAKETFATNETDIKEDITAEGTEHSLYFDLTVKVPTASAAVSPGTASINPLATLSPQGSICTPGSSLDSETPELKELLSLSSSAEGSPTQGEVDTPAVEARISAAADALTSTPTTAPEAAITVATRTSITPTTTTRTTVDTFDILKDANFYPLF</sequence>
<feature type="region of interest" description="Disordered" evidence="2">
    <location>
        <begin position="1616"/>
        <end position="1638"/>
    </location>
</feature>
<feature type="compositionally biased region" description="Basic and acidic residues" evidence="2">
    <location>
        <begin position="470"/>
        <end position="480"/>
    </location>
</feature>
<feature type="region of interest" description="Disordered" evidence="2">
    <location>
        <begin position="989"/>
        <end position="1018"/>
    </location>
</feature>